<keyword evidence="3 6" id="KW-0812">Transmembrane</keyword>
<gene>
    <name evidence="7" type="primary">rbsC_1</name>
    <name evidence="7" type="ORF">Pla52n_45720</name>
</gene>
<feature type="transmembrane region" description="Helical" evidence="6">
    <location>
        <begin position="359"/>
        <end position="382"/>
    </location>
</feature>
<feature type="transmembrane region" description="Helical" evidence="6">
    <location>
        <begin position="37"/>
        <end position="54"/>
    </location>
</feature>
<accession>A0A5C6ANF1</accession>
<keyword evidence="8" id="KW-1185">Reference proteome</keyword>
<protein>
    <submittedName>
        <fullName evidence="7">Ribose transport system permease protein RbsC</fullName>
    </submittedName>
</protein>
<evidence type="ECO:0000256" key="3">
    <source>
        <dbReference type="ARBA" id="ARBA00022692"/>
    </source>
</evidence>
<evidence type="ECO:0000256" key="1">
    <source>
        <dbReference type="ARBA" id="ARBA00004651"/>
    </source>
</evidence>
<keyword evidence="5 6" id="KW-0472">Membrane</keyword>
<dbReference type="InterPro" id="IPR001851">
    <property type="entry name" value="ABC_transp_permease"/>
</dbReference>
<reference evidence="7 8" key="1">
    <citation type="submission" date="2019-02" db="EMBL/GenBank/DDBJ databases">
        <title>Deep-cultivation of Planctomycetes and their phenomic and genomic characterization uncovers novel biology.</title>
        <authorList>
            <person name="Wiegand S."/>
            <person name="Jogler M."/>
            <person name="Boedeker C."/>
            <person name="Pinto D."/>
            <person name="Vollmers J."/>
            <person name="Rivas-Marin E."/>
            <person name="Kohn T."/>
            <person name="Peeters S.H."/>
            <person name="Heuer A."/>
            <person name="Rast P."/>
            <person name="Oberbeckmann S."/>
            <person name="Bunk B."/>
            <person name="Jeske O."/>
            <person name="Meyerdierks A."/>
            <person name="Storesund J.E."/>
            <person name="Kallscheuer N."/>
            <person name="Luecker S."/>
            <person name="Lage O.M."/>
            <person name="Pohl T."/>
            <person name="Merkel B.J."/>
            <person name="Hornburger P."/>
            <person name="Mueller R.-W."/>
            <person name="Bruemmer F."/>
            <person name="Labrenz M."/>
            <person name="Spormann A.M."/>
            <person name="Op Den Camp H."/>
            <person name="Overmann J."/>
            <person name="Amann R."/>
            <person name="Jetten M.S.M."/>
            <person name="Mascher T."/>
            <person name="Medema M.H."/>
            <person name="Devos D.P."/>
            <person name="Kaster A.-K."/>
            <person name="Ovreas L."/>
            <person name="Rohde M."/>
            <person name="Galperin M.Y."/>
            <person name="Jogler C."/>
        </authorList>
    </citation>
    <scope>NUCLEOTIDE SEQUENCE [LARGE SCALE GENOMIC DNA]</scope>
    <source>
        <strain evidence="7 8">Pla52n</strain>
    </source>
</reference>
<organism evidence="7 8">
    <name type="scientific">Stieleria varia</name>
    <dbReference type="NCBI Taxonomy" id="2528005"/>
    <lineage>
        <taxon>Bacteria</taxon>
        <taxon>Pseudomonadati</taxon>
        <taxon>Planctomycetota</taxon>
        <taxon>Planctomycetia</taxon>
        <taxon>Pirellulales</taxon>
        <taxon>Pirellulaceae</taxon>
        <taxon>Stieleria</taxon>
    </lineage>
</organism>
<dbReference type="RefSeq" id="WP_146521662.1">
    <property type="nucleotide sequence ID" value="NZ_CP151726.1"/>
</dbReference>
<feature type="transmembrane region" description="Helical" evidence="6">
    <location>
        <begin position="294"/>
        <end position="318"/>
    </location>
</feature>
<dbReference type="OrthoDB" id="9784538at2"/>
<feature type="transmembrane region" description="Helical" evidence="6">
    <location>
        <begin position="195"/>
        <end position="218"/>
    </location>
</feature>
<evidence type="ECO:0000256" key="4">
    <source>
        <dbReference type="ARBA" id="ARBA00022989"/>
    </source>
</evidence>
<dbReference type="AlphaFoldDB" id="A0A5C6ANF1"/>
<dbReference type="Proteomes" id="UP000320176">
    <property type="component" value="Unassembled WGS sequence"/>
</dbReference>
<feature type="transmembrane region" description="Helical" evidence="6">
    <location>
        <begin position="458"/>
        <end position="480"/>
    </location>
</feature>
<keyword evidence="2" id="KW-1003">Cell membrane</keyword>
<dbReference type="PANTHER" id="PTHR32196:SF15">
    <property type="entry name" value="SUGAR ABC TRANSPORTER PERMEASE PROTEIN"/>
    <property type="match status" value="1"/>
</dbReference>
<evidence type="ECO:0000256" key="2">
    <source>
        <dbReference type="ARBA" id="ARBA00022475"/>
    </source>
</evidence>
<dbReference type="EMBL" id="SJPN01000005">
    <property type="protein sequence ID" value="TWU01200.1"/>
    <property type="molecule type" value="Genomic_DNA"/>
</dbReference>
<evidence type="ECO:0000313" key="7">
    <source>
        <dbReference type="EMBL" id="TWU01200.1"/>
    </source>
</evidence>
<feature type="transmembrane region" description="Helical" evidence="6">
    <location>
        <begin position="403"/>
        <end position="422"/>
    </location>
</feature>
<feature type="transmembrane region" description="Helical" evidence="6">
    <location>
        <begin position="254"/>
        <end position="274"/>
    </location>
</feature>
<dbReference type="GO" id="GO:0005886">
    <property type="term" value="C:plasma membrane"/>
    <property type="evidence" value="ECO:0007669"/>
    <property type="project" value="UniProtKB-SubCell"/>
</dbReference>
<comment type="caution">
    <text evidence="7">The sequence shown here is derived from an EMBL/GenBank/DDBJ whole genome shotgun (WGS) entry which is preliminary data.</text>
</comment>
<feature type="transmembrane region" description="Helical" evidence="6">
    <location>
        <begin position="486"/>
        <end position="503"/>
    </location>
</feature>
<feature type="transmembrane region" description="Helical" evidence="6">
    <location>
        <begin position="113"/>
        <end position="131"/>
    </location>
</feature>
<dbReference type="Pfam" id="PF02653">
    <property type="entry name" value="BPD_transp_2"/>
    <property type="match status" value="1"/>
</dbReference>
<dbReference type="GO" id="GO:0022857">
    <property type="term" value="F:transmembrane transporter activity"/>
    <property type="evidence" value="ECO:0007669"/>
    <property type="project" value="InterPro"/>
</dbReference>
<keyword evidence="4 6" id="KW-1133">Transmembrane helix</keyword>
<dbReference type="CDD" id="cd06579">
    <property type="entry name" value="TM_PBP1_transp_AraH_like"/>
    <property type="match status" value="1"/>
</dbReference>
<feature type="transmembrane region" description="Helical" evidence="6">
    <location>
        <begin position="330"/>
        <end position="347"/>
    </location>
</feature>
<evidence type="ECO:0000256" key="5">
    <source>
        <dbReference type="ARBA" id="ARBA00023136"/>
    </source>
</evidence>
<evidence type="ECO:0000256" key="6">
    <source>
        <dbReference type="SAM" id="Phobius"/>
    </source>
</evidence>
<feature type="transmembrane region" description="Helical" evidence="6">
    <location>
        <begin position="224"/>
        <end position="242"/>
    </location>
</feature>
<comment type="subcellular location">
    <subcellularLocation>
        <location evidence="1">Cell membrane</location>
        <topology evidence="1">Multi-pass membrane protein</topology>
    </subcellularLocation>
</comment>
<feature type="transmembrane region" description="Helical" evidence="6">
    <location>
        <begin position="155"/>
        <end position="174"/>
    </location>
</feature>
<feature type="transmembrane region" description="Helical" evidence="6">
    <location>
        <begin position="83"/>
        <end position="106"/>
    </location>
</feature>
<dbReference type="PANTHER" id="PTHR32196">
    <property type="entry name" value="ABC TRANSPORTER PERMEASE PROTEIN YPHD-RELATED-RELATED"/>
    <property type="match status" value="1"/>
</dbReference>
<name>A0A5C6ANF1_9BACT</name>
<proteinExistence type="predicted"/>
<evidence type="ECO:0000313" key="8">
    <source>
        <dbReference type="Proteomes" id="UP000320176"/>
    </source>
</evidence>
<sequence length="529" mass="55282">MNKILGILGLLIFICLSTALLSEQFVSSRNISNTTNWSALFGVLSIGAAFVIITGGIDLSIGSVVGLTGCLLPMFIVDFGLPIPVTLCLVMLIAAVIGLIHGLLITRMQLQPFVVTLCGLLIYRGVARWLTDDQTLGLGSSYDDGLRLLANGKPIGWPTLILAVGVAVIAWGVWQGWRQRNSAAPDASETTSTSMTGMLGTLVTLGCGGLLVLSGMLNESSMRMIGWGIFVPAVLAFVAFGIMSQPPRMVKPLIGLAIAGVLLFVFGGKVAPMFNQISQSDTWQVGIMTVTGKWLQTLIMVSVFLAVGAFMGAAGAVLNAGATVSPTAKALLPLVVVSSMIGLLGFTELLQTRVPSTMLILIALAIAAAIFLNRTIYGRYLLAMGRNEEAAQYSGINTKRMTVLAYVICSMTAGLGGILFSLDINSVQPSEFGNFYELYAIAAAVLGGCSLRGGEGSILGVVIGAAVMRVLYNAISILGISTKLEFAIIGLVILIGVIADVMVKRVVAKRAALADAAALETERAAAAAS</sequence>
<feature type="transmembrane region" description="Helical" evidence="6">
    <location>
        <begin position="434"/>
        <end position="451"/>
    </location>
</feature>